<dbReference type="PROSITE" id="PS51257">
    <property type="entry name" value="PROKAR_LIPOPROTEIN"/>
    <property type="match status" value="1"/>
</dbReference>
<proteinExistence type="predicted"/>
<dbReference type="SUPFAM" id="SSF52317">
    <property type="entry name" value="Class I glutamine amidotransferase-like"/>
    <property type="match status" value="1"/>
</dbReference>
<feature type="signal peptide" evidence="1">
    <location>
        <begin position="1"/>
        <end position="27"/>
    </location>
</feature>
<sequence>MVLPARWWASMPIAILACLSLAMLAQGQGTSETEFNRRRTMSLGIIIYPGFQPLDVYGPLEMFFGMSYSRKISLSFIAKERGPVSSGYPAHEMAPGEPLMDMGHMLQPSVIATHTFADAPALDVLLVPGGLGNRALEDASDTSVEDFVARRFPQVDYLLSVCTGAAFLAKAGVLNGRRATTNKNSWNWVVTHGENVTWVPAARRVQDGNVWTSSGVSAGLDMTYAFLKHFYGEDDEVLKFMMNTMEYAPHTNPDWDPFAVVHKLWTQFLWPLLPANDI</sequence>
<dbReference type="CDD" id="cd03139">
    <property type="entry name" value="GATase1_PfpI_2"/>
    <property type="match status" value="1"/>
</dbReference>
<dbReference type="AlphaFoldDB" id="A0A4Q4TCW4"/>
<comment type="caution">
    <text evidence="3">The sequence shown here is derived from an EMBL/GenBank/DDBJ whole genome shotgun (WGS) entry which is preliminary data.</text>
</comment>
<dbReference type="InterPro" id="IPR052158">
    <property type="entry name" value="INH-QAR"/>
</dbReference>
<evidence type="ECO:0000313" key="4">
    <source>
        <dbReference type="Proteomes" id="UP000293360"/>
    </source>
</evidence>
<protein>
    <recommendedName>
        <fullName evidence="2">DJ-1/PfpI domain-containing protein</fullName>
    </recommendedName>
</protein>
<accession>A0A4Q4TCW4</accession>
<feature type="domain" description="DJ-1/PfpI" evidence="2">
    <location>
        <begin position="110"/>
        <end position="228"/>
    </location>
</feature>
<name>A0A4Q4TCW4_9PEZI</name>
<dbReference type="PANTHER" id="PTHR43130">
    <property type="entry name" value="ARAC-FAMILY TRANSCRIPTIONAL REGULATOR"/>
    <property type="match status" value="1"/>
</dbReference>
<dbReference type="Gene3D" id="3.40.50.880">
    <property type="match status" value="1"/>
</dbReference>
<dbReference type="Proteomes" id="UP000293360">
    <property type="component" value="Unassembled WGS sequence"/>
</dbReference>
<dbReference type="PANTHER" id="PTHR43130:SF15">
    <property type="entry name" value="THIJ_PFPI FAMILY PROTEIN (AFU_ORTHOLOGUE AFUA_5G14240)"/>
    <property type="match status" value="1"/>
</dbReference>
<keyword evidence="4" id="KW-1185">Reference proteome</keyword>
<evidence type="ECO:0000259" key="2">
    <source>
        <dbReference type="Pfam" id="PF01965"/>
    </source>
</evidence>
<dbReference type="Pfam" id="PF01965">
    <property type="entry name" value="DJ-1_PfpI"/>
    <property type="match status" value="1"/>
</dbReference>
<dbReference type="InterPro" id="IPR029062">
    <property type="entry name" value="Class_I_gatase-like"/>
</dbReference>
<dbReference type="EMBL" id="QJNU01000289">
    <property type="protein sequence ID" value="RYP03013.1"/>
    <property type="molecule type" value="Genomic_DNA"/>
</dbReference>
<feature type="chain" id="PRO_5020369321" description="DJ-1/PfpI domain-containing protein" evidence="1">
    <location>
        <begin position="28"/>
        <end position="278"/>
    </location>
</feature>
<gene>
    <name evidence="3" type="ORF">DL764_005434</name>
</gene>
<reference evidence="3 4" key="1">
    <citation type="submission" date="2018-06" db="EMBL/GenBank/DDBJ databases">
        <title>Complete Genomes of Monosporascus.</title>
        <authorList>
            <person name="Robinson A.J."/>
            <person name="Natvig D.O."/>
        </authorList>
    </citation>
    <scope>NUCLEOTIDE SEQUENCE [LARGE SCALE GENOMIC DNA]</scope>
    <source>
        <strain evidence="3 4">CBS 110550</strain>
    </source>
</reference>
<evidence type="ECO:0000256" key="1">
    <source>
        <dbReference type="SAM" id="SignalP"/>
    </source>
</evidence>
<keyword evidence="1" id="KW-0732">Signal</keyword>
<organism evidence="3 4">
    <name type="scientific">Monosporascus ibericus</name>
    <dbReference type="NCBI Taxonomy" id="155417"/>
    <lineage>
        <taxon>Eukaryota</taxon>
        <taxon>Fungi</taxon>
        <taxon>Dikarya</taxon>
        <taxon>Ascomycota</taxon>
        <taxon>Pezizomycotina</taxon>
        <taxon>Sordariomycetes</taxon>
        <taxon>Xylariomycetidae</taxon>
        <taxon>Xylariales</taxon>
        <taxon>Xylariales incertae sedis</taxon>
        <taxon>Monosporascus</taxon>
    </lineage>
</organism>
<dbReference type="InterPro" id="IPR002818">
    <property type="entry name" value="DJ-1/PfpI"/>
</dbReference>
<evidence type="ECO:0000313" key="3">
    <source>
        <dbReference type="EMBL" id="RYP03013.1"/>
    </source>
</evidence>
<dbReference type="STRING" id="155417.A0A4Q4TCW4"/>
<dbReference type="OrthoDB" id="543156at2759"/>